<dbReference type="Gene3D" id="3.30.70.240">
    <property type="match status" value="1"/>
</dbReference>
<gene>
    <name evidence="9 10" type="primary">cas2</name>
    <name evidence="10" type="ORF">MSZNOR_1026</name>
</gene>
<evidence type="ECO:0000256" key="7">
    <source>
        <dbReference type="ARBA" id="ARBA00022842"/>
    </source>
</evidence>
<keyword evidence="4 9" id="KW-0479">Metal-binding</keyword>
<comment type="function">
    <text evidence="9">CRISPR (clustered regularly interspaced short palindromic repeat), is an adaptive immune system that provides protection against mobile genetic elements (viruses, transposable elements and conjugative plasmids). CRISPR clusters contain sequences complementary to antecedent mobile elements and target invading nucleic acids. CRISPR clusters are transcribed and processed into CRISPR RNA (crRNA). Functions as a ssRNA-specific endoribonuclease. Involved in the integration of spacer DNA into the CRISPR cassette.</text>
</comment>
<protein>
    <recommendedName>
        <fullName evidence="9">CRISPR-associated endoribonuclease Cas2</fullName>
        <ecNumber evidence="9">3.1.-.-</ecNumber>
    </recommendedName>
</protein>
<dbReference type="PANTHER" id="PTHR34405:SF3">
    <property type="entry name" value="CRISPR-ASSOCIATED ENDORIBONUCLEASE CAS2 3"/>
    <property type="match status" value="1"/>
</dbReference>
<name>A0ABM9HYK7_9GAMM</name>
<evidence type="ECO:0000256" key="9">
    <source>
        <dbReference type="HAMAP-Rule" id="MF_01471"/>
    </source>
</evidence>
<dbReference type="InterPro" id="IPR021127">
    <property type="entry name" value="CRISPR_associated_Cas2"/>
</dbReference>
<dbReference type="CDD" id="cd09725">
    <property type="entry name" value="Cas2_I_II_III"/>
    <property type="match status" value="1"/>
</dbReference>
<dbReference type="InterPro" id="IPR019199">
    <property type="entry name" value="Virulence_VapD/CRISPR_Cas2"/>
</dbReference>
<accession>A0ABM9HYK7</accession>
<sequence length="94" mass="10872">MSKRSLYIAAYDISDQTRLRKALFVLRNYSTGGQKSVFECFLTEAEKRQLIAEVREVIDEEADRFLLLRLDPRMKVRVLGIAVPPADPEFFYVG</sequence>
<organism evidence="10 11">
    <name type="scientific">Methylocaldum szegediense</name>
    <dbReference type="NCBI Taxonomy" id="73780"/>
    <lineage>
        <taxon>Bacteria</taxon>
        <taxon>Pseudomonadati</taxon>
        <taxon>Pseudomonadota</taxon>
        <taxon>Gammaproteobacteria</taxon>
        <taxon>Methylococcales</taxon>
        <taxon>Methylococcaceae</taxon>
        <taxon>Methylocaldum</taxon>
    </lineage>
</organism>
<keyword evidence="8 9" id="KW-0051">Antiviral defense</keyword>
<dbReference type="GO" id="GO:0016787">
    <property type="term" value="F:hydrolase activity"/>
    <property type="evidence" value="ECO:0007669"/>
    <property type="project" value="UniProtKB-KW"/>
</dbReference>
<evidence type="ECO:0000256" key="2">
    <source>
        <dbReference type="ARBA" id="ARBA00009959"/>
    </source>
</evidence>
<dbReference type="NCBIfam" id="TIGR01573">
    <property type="entry name" value="cas2"/>
    <property type="match status" value="1"/>
</dbReference>
<keyword evidence="5 9" id="KW-0255">Endonuclease</keyword>
<evidence type="ECO:0000256" key="6">
    <source>
        <dbReference type="ARBA" id="ARBA00022801"/>
    </source>
</evidence>
<feature type="binding site" evidence="9">
    <location>
        <position position="12"/>
    </location>
    <ligand>
        <name>Mg(2+)</name>
        <dbReference type="ChEBI" id="CHEBI:18420"/>
        <note>catalytic</note>
    </ligand>
</feature>
<dbReference type="RefSeq" id="WP_026612069.1">
    <property type="nucleotide sequence ID" value="NZ_OX458333.1"/>
</dbReference>
<evidence type="ECO:0000256" key="1">
    <source>
        <dbReference type="ARBA" id="ARBA00001946"/>
    </source>
</evidence>
<proteinExistence type="inferred from homology"/>
<dbReference type="HAMAP" id="MF_01471">
    <property type="entry name" value="Cas2"/>
    <property type="match status" value="1"/>
</dbReference>
<keyword evidence="7 9" id="KW-0460">Magnesium</keyword>
<evidence type="ECO:0000256" key="8">
    <source>
        <dbReference type="ARBA" id="ARBA00023118"/>
    </source>
</evidence>
<dbReference type="Pfam" id="PF09827">
    <property type="entry name" value="CRISPR_Cas2"/>
    <property type="match status" value="1"/>
</dbReference>
<reference evidence="10 11" key="1">
    <citation type="submission" date="2023-03" db="EMBL/GenBank/DDBJ databases">
        <authorList>
            <person name="Pearce D."/>
        </authorList>
    </citation>
    <scope>NUCLEOTIDE SEQUENCE [LARGE SCALE GENOMIC DNA]</scope>
    <source>
        <strain evidence="10">Msz</strain>
    </source>
</reference>
<evidence type="ECO:0000256" key="5">
    <source>
        <dbReference type="ARBA" id="ARBA00022759"/>
    </source>
</evidence>
<dbReference type="PANTHER" id="PTHR34405">
    <property type="entry name" value="CRISPR-ASSOCIATED ENDORIBONUCLEASE CAS2"/>
    <property type="match status" value="1"/>
</dbReference>
<keyword evidence="3 9" id="KW-0540">Nuclease</keyword>
<comment type="subunit">
    <text evidence="9">Homodimer, forms a heterotetramer with a Cas1 homodimer.</text>
</comment>
<comment type="similarity">
    <text evidence="2 9">Belongs to the CRISPR-associated endoribonuclease Cas2 protein family.</text>
</comment>
<keyword evidence="11" id="KW-1185">Reference proteome</keyword>
<dbReference type="EC" id="3.1.-.-" evidence="9"/>
<evidence type="ECO:0000256" key="3">
    <source>
        <dbReference type="ARBA" id="ARBA00022722"/>
    </source>
</evidence>
<dbReference type="SUPFAM" id="SSF143430">
    <property type="entry name" value="TTP0101/SSO1404-like"/>
    <property type="match status" value="1"/>
</dbReference>
<evidence type="ECO:0000313" key="11">
    <source>
        <dbReference type="Proteomes" id="UP001162030"/>
    </source>
</evidence>
<dbReference type="EMBL" id="OX458333">
    <property type="protein sequence ID" value="CAI8770751.1"/>
    <property type="molecule type" value="Genomic_DNA"/>
</dbReference>
<evidence type="ECO:0000256" key="4">
    <source>
        <dbReference type="ARBA" id="ARBA00022723"/>
    </source>
</evidence>
<keyword evidence="6 9" id="KW-0378">Hydrolase</keyword>
<evidence type="ECO:0000313" key="10">
    <source>
        <dbReference type="EMBL" id="CAI8770751.1"/>
    </source>
</evidence>
<dbReference type="Proteomes" id="UP001162030">
    <property type="component" value="Chromosome"/>
</dbReference>
<comment type="cofactor">
    <cofactor evidence="1 9">
        <name>Mg(2+)</name>
        <dbReference type="ChEBI" id="CHEBI:18420"/>
    </cofactor>
</comment>